<evidence type="ECO:0000256" key="3">
    <source>
        <dbReference type="PIRNR" id="PIRNR000858"/>
    </source>
</evidence>
<dbReference type="SMART" id="SM00882">
    <property type="entry name" value="CoA_trans"/>
    <property type="match status" value="1"/>
</dbReference>
<dbReference type="AlphaFoldDB" id="A0AB39L6E2"/>
<dbReference type="InterPro" id="IPR037171">
    <property type="entry name" value="NagB/RpiA_transferase-like"/>
</dbReference>
<dbReference type="SUPFAM" id="SSF100950">
    <property type="entry name" value="NagB/RpiA/CoA transferase-like"/>
    <property type="match status" value="2"/>
</dbReference>
<organism evidence="5">
    <name type="scientific">Sinomonas puerhi</name>
    <dbReference type="NCBI Taxonomy" id="3238584"/>
    <lineage>
        <taxon>Bacteria</taxon>
        <taxon>Bacillati</taxon>
        <taxon>Actinomycetota</taxon>
        <taxon>Actinomycetes</taxon>
        <taxon>Micrococcales</taxon>
        <taxon>Micrococcaceae</taxon>
        <taxon>Sinomonas</taxon>
    </lineage>
</organism>
<dbReference type="Gene3D" id="3.40.1080.10">
    <property type="entry name" value="Glutaconate Coenzyme A-transferase"/>
    <property type="match status" value="2"/>
</dbReference>
<dbReference type="GO" id="GO:0008410">
    <property type="term" value="F:CoA-transferase activity"/>
    <property type="evidence" value="ECO:0007669"/>
    <property type="project" value="InterPro"/>
</dbReference>
<dbReference type="PANTHER" id="PTHR43293:SF1">
    <property type="entry name" value="ACETATE COA-TRANSFERASE YDIF"/>
    <property type="match status" value="1"/>
</dbReference>
<dbReference type="PANTHER" id="PTHR43293">
    <property type="entry name" value="ACETATE COA-TRANSFERASE YDIF"/>
    <property type="match status" value="1"/>
</dbReference>
<protein>
    <submittedName>
        <fullName evidence="5">Acyl CoA:acetate/3-ketoacid CoA transferase</fullName>
    </submittedName>
</protein>
<gene>
    <name evidence="5" type="ORF">AB5L97_03080</name>
</gene>
<dbReference type="PROSITE" id="PS51257">
    <property type="entry name" value="PROKAR_LIPOPROTEIN"/>
    <property type="match status" value="1"/>
</dbReference>
<feature type="active site" description="5-glutamyl coenzyme A thioester intermediate" evidence="4">
    <location>
        <position position="329"/>
    </location>
</feature>
<dbReference type="PIRSF" id="PIRSF000858">
    <property type="entry name" value="SCOT-t"/>
    <property type="match status" value="1"/>
</dbReference>
<evidence type="ECO:0000313" key="5">
    <source>
        <dbReference type="EMBL" id="XDP46022.1"/>
    </source>
</evidence>
<comment type="similarity">
    <text evidence="1 3">Belongs to the 3-oxoacid CoA-transferase family.</text>
</comment>
<proteinExistence type="inferred from homology"/>
<evidence type="ECO:0000256" key="4">
    <source>
        <dbReference type="PIRSR" id="PIRSR000858-1"/>
    </source>
</evidence>
<evidence type="ECO:0000256" key="1">
    <source>
        <dbReference type="ARBA" id="ARBA00007154"/>
    </source>
</evidence>
<evidence type="ECO:0000256" key="2">
    <source>
        <dbReference type="ARBA" id="ARBA00022679"/>
    </source>
</evidence>
<sequence length="550" mass="58746">MQKVAVLTARQAADLVDDRDVVTVSSSSALGCPDAVLAGLGQRFAETGHPRSLTSVHPIAAGDMYGVLGIDHIAQPGMLHRVVAGSYPSGPSSAEPPRIWQMITGGEVEAYNFPSGVVYQMHRAAASHQPGVFTQVGIDTFVDPRQQGGRMNDATPAENVELAEIKGEEWLFFPSIVPNVAIIRATTADEHGNLTFEDEGSPLGALDLAYAAHNNGGIVIAQVKRLAEEGSLHPQEVRVPGILVDAVVLAADQLQTTLTQNDPAISGQLRRPLSVLPPVAFSLEKIMARRAACELHAGEIVNLGFGVSALVPHVLLEEGQGREISWVIEQGAVGGVPLLDFAFGCSQNPDAIMPSIDQFTLLQGGGFDRSLLSFLEIDRDGSVNVHYLPKRRHVTAGVGGFADITTAAPEIVFIGSFTAGRRDIGIDGGRLEIRADGPHTKFVERVAQVTFSGKQALARGQKVTYITERAVLRLTPDGLMVTEVAPGVDLQRDVLDRSDFPLLVAEEIKTMDPSLFSPERLGLVLDRAPLHPRLQRQATAHPANPAVAAR</sequence>
<reference evidence="5" key="1">
    <citation type="submission" date="2024-07" db="EMBL/GenBank/DDBJ databases">
        <authorList>
            <person name="fu j."/>
        </authorList>
    </citation>
    <scope>NUCLEOTIDE SEQUENCE</scope>
    <source>
        <strain evidence="5">P10A9</strain>
    </source>
</reference>
<name>A0AB39L6E2_9MICC</name>
<dbReference type="InterPro" id="IPR014388">
    <property type="entry name" value="3-oxoacid_CoA-transferase"/>
</dbReference>
<dbReference type="GO" id="GO:0046952">
    <property type="term" value="P:ketone body catabolic process"/>
    <property type="evidence" value="ECO:0007669"/>
    <property type="project" value="InterPro"/>
</dbReference>
<keyword evidence="2 3" id="KW-0808">Transferase</keyword>
<dbReference type="EMBL" id="CP163302">
    <property type="protein sequence ID" value="XDP46022.1"/>
    <property type="molecule type" value="Genomic_DNA"/>
</dbReference>
<accession>A0AB39L6E2</accession>
<dbReference type="Pfam" id="PF01144">
    <property type="entry name" value="CoA_trans"/>
    <property type="match status" value="1"/>
</dbReference>
<dbReference type="RefSeq" id="WP_369046415.1">
    <property type="nucleotide sequence ID" value="NZ_CP163302.1"/>
</dbReference>
<dbReference type="InterPro" id="IPR004165">
    <property type="entry name" value="CoA_trans_fam_I"/>
</dbReference>
<dbReference type="KEGG" id="spue:AB5L97_03080"/>